<dbReference type="Gene3D" id="2.30.29.30">
    <property type="entry name" value="Pleckstrin-homology domain (PH domain)/Phosphotyrosine-binding domain (PTB)"/>
    <property type="match status" value="1"/>
</dbReference>
<keyword evidence="3" id="KW-1185">Reference proteome</keyword>
<dbReference type="SUPFAM" id="SSF50729">
    <property type="entry name" value="PH domain-like"/>
    <property type="match status" value="1"/>
</dbReference>
<dbReference type="CDD" id="cd00821">
    <property type="entry name" value="PH"/>
    <property type="match status" value="1"/>
</dbReference>
<gene>
    <name evidence="2" type="ORF">P5673_031208</name>
</gene>
<dbReference type="AlphaFoldDB" id="A0AAD9USN4"/>
<dbReference type="Proteomes" id="UP001249851">
    <property type="component" value="Unassembled WGS sequence"/>
</dbReference>
<reference evidence="2" key="2">
    <citation type="journal article" date="2023" name="Science">
        <title>Genomic signatures of disease resistance in endangered staghorn corals.</title>
        <authorList>
            <person name="Vollmer S.V."/>
            <person name="Selwyn J.D."/>
            <person name="Despard B.A."/>
            <person name="Roesel C.L."/>
        </authorList>
    </citation>
    <scope>NUCLEOTIDE SEQUENCE</scope>
    <source>
        <strain evidence="2">K2</strain>
    </source>
</reference>
<dbReference type="Pfam" id="PF00169">
    <property type="entry name" value="PH"/>
    <property type="match status" value="1"/>
</dbReference>
<proteinExistence type="predicted"/>
<evidence type="ECO:0000313" key="3">
    <source>
        <dbReference type="Proteomes" id="UP001249851"/>
    </source>
</evidence>
<sequence length="194" mass="22947">MSENEAYYADLLKMEDLKGKWRLYWASLNVTGLYLYSDKSEQNNNFLRFIELTPGSRCVLAKRRMYSFRFKLTTEKGCYTLKCETILQRYRWMYMINLIVNGRPREQPPNALNPALINCLNQYDRNSIEEIDSSRKPEAGMKSRSFTRSFSFRNMWKKRSKSLTKKENPVGEREEKAFVDASVNCADNLAYFED</sequence>
<dbReference type="InterPro" id="IPR001849">
    <property type="entry name" value="PH_domain"/>
</dbReference>
<protein>
    <recommendedName>
        <fullName evidence="1">PH domain-containing protein</fullName>
    </recommendedName>
</protein>
<reference evidence="2" key="1">
    <citation type="journal article" date="2023" name="G3 (Bethesda)">
        <title>Whole genome assembly and annotation of the endangered Caribbean coral Acropora cervicornis.</title>
        <authorList>
            <person name="Selwyn J.D."/>
            <person name="Vollmer S.V."/>
        </authorList>
    </citation>
    <scope>NUCLEOTIDE SEQUENCE</scope>
    <source>
        <strain evidence="2">K2</strain>
    </source>
</reference>
<feature type="domain" description="PH" evidence="1">
    <location>
        <begin position="6"/>
        <end position="103"/>
    </location>
</feature>
<dbReference type="InterPro" id="IPR011993">
    <property type="entry name" value="PH-like_dom_sf"/>
</dbReference>
<accession>A0AAD9USN4</accession>
<organism evidence="2 3">
    <name type="scientific">Acropora cervicornis</name>
    <name type="common">Staghorn coral</name>
    <dbReference type="NCBI Taxonomy" id="6130"/>
    <lineage>
        <taxon>Eukaryota</taxon>
        <taxon>Metazoa</taxon>
        <taxon>Cnidaria</taxon>
        <taxon>Anthozoa</taxon>
        <taxon>Hexacorallia</taxon>
        <taxon>Scleractinia</taxon>
        <taxon>Astrocoeniina</taxon>
        <taxon>Acroporidae</taxon>
        <taxon>Acropora</taxon>
    </lineage>
</organism>
<name>A0AAD9USN4_ACRCE</name>
<dbReference type="EMBL" id="JARQWQ010000144">
    <property type="protein sequence ID" value="KAK2548539.1"/>
    <property type="molecule type" value="Genomic_DNA"/>
</dbReference>
<evidence type="ECO:0000313" key="2">
    <source>
        <dbReference type="EMBL" id="KAK2548539.1"/>
    </source>
</evidence>
<comment type="caution">
    <text evidence="2">The sequence shown here is derived from an EMBL/GenBank/DDBJ whole genome shotgun (WGS) entry which is preliminary data.</text>
</comment>
<dbReference type="SMART" id="SM00233">
    <property type="entry name" value="PH"/>
    <property type="match status" value="1"/>
</dbReference>
<evidence type="ECO:0000259" key="1">
    <source>
        <dbReference type="SMART" id="SM00233"/>
    </source>
</evidence>